<dbReference type="Proteomes" id="UP000092993">
    <property type="component" value="Unassembled WGS sequence"/>
</dbReference>
<keyword evidence="2" id="KW-1185">Reference proteome</keyword>
<organism evidence="1 2">
    <name type="scientific">Grifola frondosa</name>
    <name type="common">Maitake</name>
    <name type="synonym">Polyporus frondosus</name>
    <dbReference type="NCBI Taxonomy" id="5627"/>
    <lineage>
        <taxon>Eukaryota</taxon>
        <taxon>Fungi</taxon>
        <taxon>Dikarya</taxon>
        <taxon>Basidiomycota</taxon>
        <taxon>Agaricomycotina</taxon>
        <taxon>Agaricomycetes</taxon>
        <taxon>Polyporales</taxon>
        <taxon>Grifolaceae</taxon>
        <taxon>Grifola</taxon>
    </lineage>
</organism>
<dbReference type="AlphaFoldDB" id="A0A1C7LSD9"/>
<accession>A0A1C7LSD9</accession>
<dbReference type="EMBL" id="LUGG01000023">
    <property type="protein sequence ID" value="OBZ67602.1"/>
    <property type="molecule type" value="Genomic_DNA"/>
</dbReference>
<evidence type="ECO:0000313" key="2">
    <source>
        <dbReference type="Proteomes" id="UP000092993"/>
    </source>
</evidence>
<name>A0A1C7LSD9_GRIFR</name>
<sequence>MSVAFNGNRRLSVKIGLMEVYLDCLRTQTLCITPTTLSFSRSLSTKILSGTDVHDARKCCSEHVQKCMSSFCLLQLLRQPHSNETDGVTIVVVISLGM</sequence>
<gene>
    <name evidence="1" type="ORF">A0H81_12378</name>
</gene>
<comment type="caution">
    <text evidence="1">The sequence shown here is derived from an EMBL/GenBank/DDBJ whole genome shotgun (WGS) entry which is preliminary data.</text>
</comment>
<reference evidence="1 2" key="1">
    <citation type="submission" date="2016-03" db="EMBL/GenBank/DDBJ databases">
        <title>Whole genome sequencing of Grifola frondosa 9006-11.</title>
        <authorList>
            <person name="Min B."/>
            <person name="Park H."/>
            <person name="Kim J.-G."/>
            <person name="Cho H."/>
            <person name="Oh Y.-L."/>
            <person name="Kong W.-S."/>
            <person name="Choi I.-G."/>
        </authorList>
    </citation>
    <scope>NUCLEOTIDE SEQUENCE [LARGE SCALE GENOMIC DNA]</scope>
    <source>
        <strain evidence="1 2">9006-11</strain>
    </source>
</reference>
<evidence type="ECO:0000313" key="1">
    <source>
        <dbReference type="EMBL" id="OBZ67602.1"/>
    </source>
</evidence>
<protein>
    <submittedName>
        <fullName evidence="1">Uncharacterized protein</fullName>
    </submittedName>
</protein>
<proteinExistence type="predicted"/>